<evidence type="ECO:0000313" key="3">
    <source>
        <dbReference type="Proteomes" id="UP001596226"/>
    </source>
</evidence>
<gene>
    <name evidence="2" type="ORF">ACFQGL_11345</name>
</gene>
<dbReference type="EMBL" id="JBHSQS010000006">
    <property type="protein sequence ID" value="MFC5923935.1"/>
    <property type="molecule type" value="Genomic_DNA"/>
</dbReference>
<proteinExistence type="predicted"/>
<feature type="compositionally biased region" description="Basic residues" evidence="1">
    <location>
        <begin position="46"/>
        <end position="59"/>
    </location>
</feature>
<feature type="region of interest" description="Disordered" evidence="1">
    <location>
        <begin position="46"/>
        <end position="84"/>
    </location>
</feature>
<evidence type="ECO:0000313" key="2">
    <source>
        <dbReference type="EMBL" id="MFC5923935.1"/>
    </source>
</evidence>
<organism evidence="2 3">
    <name type="scientific">Micromonospora vulcania</name>
    <dbReference type="NCBI Taxonomy" id="1441873"/>
    <lineage>
        <taxon>Bacteria</taxon>
        <taxon>Bacillati</taxon>
        <taxon>Actinomycetota</taxon>
        <taxon>Actinomycetes</taxon>
        <taxon>Micromonosporales</taxon>
        <taxon>Micromonosporaceae</taxon>
        <taxon>Micromonospora</taxon>
    </lineage>
</organism>
<protein>
    <submittedName>
        <fullName evidence="2">Uncharacterized protein</fullName>
    </submittedName>
</protein>
<sequence length="84" mass="8585">MTGVVLALGVLLAVGVGVAVLVRRRSKAATLTREDQLRLARRATKQIARANRKTRRGSLRGKGGGGSDSLAVDAAFGSGEGGTP</sequence>
<dbReference type="RefSeq" id="WP_377509634.1">
    <property type="nucleotide sequence ID" value="NZ_JBHSQS010000006.1"/>
</dbReference>
<reference evidence="3" key="1">
    <citation type="journal article" date="2019" name="Int. J. Syst. Evol. Microbiol.">
        <title>The Global Catalogue of Microorganisms (GCM) 10K type strain sequencing project: providing services to taxonomists for standard genome sequencing and annotation.</title>
        <authorList>
            <consortium name="The Broad Institute Genomics Platform"/>
            <consortium name="The Broad Institute Genome Sequencing Center for Infectious Disease"/>
            <person name="Wu L."/>
            <person name="Ma J."/>
        </authorList>
    </citation>
    <scope>NUCLEOTIDE SEQUENCE [LARGE SCALE GENOMIC DNA]</scope>
    <source>
        <strain evidence="3">CGMCC 4.7144</strain>
    </source>
</reference>
<comment type="caution">
    <text evidence="2">The sequence shown here is derived from an EMBL/GenBank/DDBJ whole genome shotgun (WGS) entry which is preliminary data.</text>
</comment>
<keyword evidence="3" id="KW-1185">Reference proteome</keyword>
<dbReference type="Proteomes" id="UP001596226">
    <property type="component" value="Unassembled WGS sequence"/>
</dbReference>
<name>A0ABW1H3U6_9ACTN</name>
<evidence type="ECO:0000256" key="1">
    <source>
        <dbReference type="SAM" id="MobiDB-lite"/>
    </source>
</evidence>
<accession>A0ABW1H3U6</accession>